<dbReference type="InterPro" id="IPR003439">
    <property type="entry name" value="ABC_transporter-like_ATP-bd"/>
</dbReference>
<dbReference type="GO" id="GO:0005524">
    <property type="term" value="F:ATP binding"/>
    <property type="evidence" value="ECO:0007669"/>
    <property type="project" value="UniProtKB-KW"/>
</dbReference>
<protein>
    <submittedName>
        <fullName evidence="6">ABC transporter ATP-binding protein</fullName>
    </submittedName>
</protein>
<dbReference type="Proteomes" id="UP000824107">
    <property type="component" value="Unassembled WGS sequence"/>
</dbReference>
<comment type="similarity">
    <text evidence="1">Belongs to the ABC transporter superfamily.</text>
</comment>
<dbReference type="SMART" id="SM00382">
    <property type="entry name" value="AAA"/>
    <property type="match status" value="1"/>
</dbReference>
<evidence type="ECO:0000256" key="4">
    <source>
        <dbReference type="ARBA" id="ARBA00022840"/>
    </source>
</evidence>
<evidence type="ECO:0000313" key="6">
    <source>
        <dbReference type="EMBL" id="HIU53688.1"/>
    </source>
</evidence>
<gene>
    <name evidence="6" type="ORF">IAD20_06375</name>
</gene>
<organism evidence="6 7">
    <name type="scientific">Candidatus Scatocola faecipullorum</name>
    <dbReference type="NCBI Taxonomy" id="2840917"/>
    <lineage>
        <taxon>Bacteria</taxon>
        <taxon>Pseudomonadati</taxon>
        <taxon>Pseudomonadota</taxon>
        <taxon>Alphaproteobacteria</taxon>
        <taxon>Rhodospirillales</taxon>
        <taxon>Rhodospirillaceae</taxon>
        <taxon>Rhodospirillaceae incertae sedis</taxon>
        <taxon>Candidatus Scatocola</taxon>
    </lineage>
</organism>
<dbReference type="InterPro" id="IPR003593">
    <property type="entry name" value="AAA+_ATPase"/>
</dbReference>
<dbReference type="GO" id="GO:0016887">
    <property type="term" value="F:ATP hydrolysis activity"/>
    <property type="evidence" value="ECO:0007669"/>
    <property type="project" value="InterPro"/>
</dbReference>
<dbReference type="AlphaFoldDB" id="A0A9D1M4Z1"/>
<reference evidence="6" key="2">
    <citation type="journal article" date="2021" name="PeerJ">
        <title>Extensive microbial diversity within the chicken gut microbiome revealed by metagenomics and culture.</title>
        <authorList>
            <person name="Gilroy R."/>
            <person name="Ravi A."/>
            <person name="Getino M."/>
            <person name="Pursley I."/>
            <person name="Horton D.L."/>
            <person name="Alikhan N.F."/>
            <person name="Baker D."/>
            <person name="Gharbi K."/>
            <person name="Hall N."/>
            <person name="Watson M."/>
            <person name="Adriaenssens E.M."/>
            <person name="Foster-Nyarko E."/>
            <person name="Jarju S."/>
            <person name="Secka A."/>
            <person name="Antonio M."/>
            <person name="Oren A."/>
            <person name="Chaudhuri R.R."/>
            <person name="La Ragione R."/>
            <person name="Hildebrand F."/>
            <person name="Pallen M.J."/>
        </authorList>
    </citation>
    <scope>NUCLEOTIDE SEQUENCE</scope>
    <source>
        <strain evidence="6">ChiW3-316</strain>
    </source>
</reference>
<proteinExistence type="inferred from homology"/>
<keyword evidence="4 6" id="KW-0067">ATP-binding</keyword>
<dbReference type="Pfam" id="PF00005">
    <property type="entry name" value="ABC_tran"/>
    <property type="match status" value="1"/>
</dbReference>
<dbReference type="Gene3D" id="3.40.50.300">
    <property type="entry name" value="P-loop containing nucleotide triphosphate hydrolases"/>
    <property type="match status" value="1"/>
</dbReference>
<accession>A0A9D1M4Z1</accession>
<dbReference type="CDD" id="cd03230">
    <property type="entry name" value="ABC_DR_subfamily_A"/>
    <property type="match status" value="1"/>
</dbReference>
<evidence type="ECO:0000256" key="1">
    <source>
        <dbReference type="ARBA" id="ARBA00005417"/>
    </source>
</evidence>
<evidence type="ECO:0000313" key="7">
    <source>
        <dbReference type="Proteomes" id="UP000824107"/>
    </source>
</evidence>
<dbReference type="EMBL" id="DVNC01000041">
    <property type="protein sequence ID" value="HIU53688.1"/>
    <property type="molecule type" value="Genomic_DNA"/>
</dbReference>
<evidence type="ECO:0000256" key="2">
    <source>
        <dbReference type="ARBA" id="ARBA00022448"/>
    </source>
</evidence>
<dbReference type="PANTHER" id="PTHR43335">
    <property type="entry name" value="ABC TRANSPORTER, ATP-BINDING PROTEIN"/>
    <property type="match status" value="1"/>
</dbReference>
<keyword evidence="2" id="KW-0813">Transport</keyword>
<dbReference type="SUPFAM" id="SSF52540">
    <property type="entry name" value="P-loop containing nucleoside triphosphate hydrolases"/>
    <property type="match status" value="1"/>
</dbReference>
<keyword evidence="3" id="KW-0547">Nucleotide-binding</keyword>
<dbReference type="PROSITE" id="PS50893">
    <property type="entry name" value="ABC_TRANSPORTER_2"/>
    <property type="match status" value="1"/>
</dbReference>
<dbReference type="PANTHER" id="PTHR43335:SF4">
    <property type="entry name" value="ABC TRANSPORTER, ATP-BINDING PROTEIN"/>
    <property type="match status" value="1"/>
</dbReference>
<comment type="caution">
    <text evidence="6">The sequence shown here is derived from an EMBL/GenBank/DDBJ whole genome shotgun (WGS) entry which is preliminary data.</text>
</comment>
<evidence type="ECO:0000256" key="3">
    <source>
        <dbReference type="ARBA" id="ARBA00022741"/>
    </source>
</evidence>
<feature type="domain" description="ABC transporter" evidence="5">
    <location>
        <begin position="5"/>
        <end position="234"/>
    </location>
</feature>
<evidence type="ECO:0000259" key="5">
    <source>
        <dbReference type="PROSITE" id="PS50893"/>
    </source>
</evidence>
<dbReference type="InterPro" id="IPR027417">
    <property type="entry name" value="P-loop_NTPase"/>
</dbReference>
<reference evidence="6" key="1">
    <citation type="submission" date="2020-10" db="EMBL/GenBank/DDBJ databases">
        <authorList>
            <person name="Gilroy R."/>
        </authorList>
    </citation>
    <scope>NUCLEOTIDE SEQUENCE</scope>
    <source>
        <strain evidence="6">ChiW3-316</strain>
    </source>
</reference>
<sequence length="245" mass="26832">MTETLHIKNLTKDFGSLHAVNNISFTARQGEIIALLGPNGAGKSTLMNMITGYLAPTSGEISVLGCKITDNCLFAKQNIGFLPEGSPLYPDLSVKAFLNYIAELRGLAGSKKDERLARVCRLSQIDSVWNQKIETLSKGYRRRVGFAQSILSNPPILLLDEPTDGLDPNQKEHIRRQIGELGRHKTILISTHLLDEAETVCNRIILIDRGAVKADGTLEDILLQTKTSGLEEAFKKLTAGGKKHA</sequence>
<name>A0A9D1M4Z1_9PROT</name>